<gene>
    <name evidence="1" type="ORF">X777_16919</name>
</gene>
<keyword evidence="2" id="KW-1185">Reference proteome</keyword>
<dbReference type="Proteomes" id="UP000053097">
    <property type="component" value="Unassembled WGS sequence"/>
</dbReference>
<reference evidence="1 2" key="1">
    <citation type="journal article" date="2014" name="Curr. Biol.">
        <title>The genome of the clonal raider ant Cerapachys biroi.</title>
        <authorList>
            <person name="Oxley P.R."/>
            <person name="Ji L."/>
            <person name="Fetter-Pruneda I."/>
            <person name="McKenzie S.K."/>
            <person name="Li C."/>
            <person name="Hu H."/>
            <person name="Zhang G."/>
            <person name="Kronauer D.J."/>
        </authorList>
    </citation>
    <scope>NUCLEOTIDE SEQUENCE [LARGE SCALE GENOMIC DNA]</scope>
</reference>
<name>A0A026WSD6_OOCBI</name>
<organism evidence="1 2">
    <name type="scientific">Ooceraea biroi</name>
    <name type="common">Clonal raider ant</name>
    <name type="synonym">Cerapachys biroi</name>
    <dbReference type="NCBI Taxonomy" id="2015173"/>
    <lineage>
        <taxon>Eukaryota</taxon>
        <taxon>Metazoa</taxon>
        <taxon>Ecdysozoa</taxon>
        <taxon>Arthropoda</taxon>
        <taxon>Hexapoda</taxon>
        <taxon>Insecta</taxon>
        <taxon>Pterygota</taxon>
        <taxon>Neoptera</taxon>
        <taxon>Endopterygota</taxon>
        <taxon>Hymenoptera</taxon>
        <taxon>Apocrita</taxon>
        <taxon>Aculeata</taxon>
        <taxon>Formicoidea</taxon>
        <taxon>Formicidae</taxon>
        <taxon>Dorylinae</taxon>
        <taxon>Ooceraea</taxon>
    </lineage>
</organism>
<evidence type="ECO:0000313" key="2">
    <source>
        <dbReference type="Proteomes" id="UP000053097"/>
    </source>
</evidence>
<dbReference type="EMBL" id="KK107111">
    <property type="protein sequence ID" value="EZA58960.1"/>
    <property type="molecule type" value="Genomic_DNA"/>
</dbReference>
<dbReference type="AlphaFoldDB" id="A0A026WSD6"/>
<proteinExistence type="predicted"/>
<accession>A0A026WSD6</accession>
<evidence type="ECO:0000313" key="1">
    <source>
        <dbReference type="EMBL" id="EZA58960.1"/>
    </source>
</evidence>
<protein>
    <submittedName>
        <fullName evidence="1">Uncharacterized protein</fullName>
    </submittedName>
</protein>
<sequence length="74" mass="8674">MTEKRYLESLNKVDGDGDDDDDDVCTYVIEDDRRRDKILTAGQDKPRTVVQGELTSRRVFCRSRPQADWELRKP</sequence>